<dbReference type="GO" id="GO:0019005">
    <property type="term" value="C:SCF ubiquitin ligase complex"/>
    <property type="evidence" value="ECO:0007669"/>
    <property type="project" value="TreeGrafter"/>
</dbReference>
<organism evidence="2 3">
    <name type="scientific">Prunus avium</name>
    <name type="common">Cherry</name>
    <name type="synonym">Cerasus avium</name>
    <dbReference type="NCBI Taxonomy" id="42229"/>
    <lineage>
        <taxon>Eukaryota</taxon>
        <taxon>Viridiplantae</taxon>
        <taxon>Streptophyta</taxon>
        <taxon>Embryophyta</taxon>
        <taxon>Tracheophyta</taxon>
        <taxon>Spermatophyta</taxon>
        <taxon>Magnoliopsida</taxon>
        <taxon>eudicotyledons</taxon>
        <taxon>Gunneridae</taxon>
        <taxon>Pentapetalae</taxon>
        <taxon>rosids</taxon>
        <taxon>fabids</taxon>
        <taxon>Rosales</taxon>
        <taxon>Rosaceae</taxon>
        <taxon>Amygdaloideae</taxon>
        <taxon>Amygdaleae</taxon>
        <taxon>Prunus</taxon>
    </lineage>
</organism>
<evidence type="ECO:0000256" key="1">
    <source>
        <dbReference type="SAM" id="MobiDB-lite"/>
    </source>
</evidence>
<proteinExistence type="predicted"/>
<feature type="compositionally biased region" description="Low complexity" evidence="1">
    <location>
        <begin position="9"/>
        <end position="23"/>
    </location>
</feature>
<reference evidence="3" key="1">
    <citation type="submission" date="2025-08" db="UniProtKB">
        <authorList>
            <consortium name="RefSeq"/>
        </authorList>
    </citation>
    <scope>IDENTIFICATION</scope>
</reference>
<evidence type="ECO:0000313" key="3">
    <source>
        <dbReference type="RefSeq" id="XP_021810051.1"/>
    </source>
</evidence>
<dbReference type="Proteomes" id="UP000515124">
    <property type="component" value="Unplaced"/>
</dbReference>
<name>A0A6P5S973_PRUAV</name>
<dbReference type="RefSeq" id="XP_021810051.1">
    <property type="nucleotide sequence ID" value="XM_021954359.1"/>
</dbReference>
<dbReference type="AlphaFoldDB" id="A0A6P5S973"/>
<keyword evidence="2" id="KW-1185">Reference proteome</keyword>
<protein>
    <submittedName>
        <fullName evidence="3">F-box/kelch-repeat protein At5g42350-like</fullName>
    </submittedName>
</protein>
<dbReference type="KEGG" id="pavi:110753448"/>
<sequence length="170" mass="18986">MRAKNVIYSSSTPSSSSTSSTLHNHSHHHHYKGFSQPLNTIATPHHHKGFLDKLSGEESICQGFEALRVSKRLMRSVSHKLRRKNQRLEREEEDDAMGISLRRLTLYGRGGGCKVGADTWDDFGNPSKRRRSSASDEGKGNRPICGTEESGMDCFSYEAIIPSKGLELKL</sequence>
<gene>
    <name evidence="3" type="primary">LOC110753448</name>
</gene>
<evidence type="ECO:0000313" key="2">
    <source>
        <dbReference type="Proteomes" id="UP000515124"/>
    </source>
</evidence>
<dbReference type="PANTHER" id="PTHR47712">
    <property type="entry name" value="OS09G0555300 PROTEIN"/>
    <property type="match status" value="1"/>
</dbReference>
<feature type="region of interest" description="Disordered" evidence="1">
    <location>
        <begin position="124"/>
        <end position="145"/>
    </location>
</feature>
<dbReference type="PANTHER" id="PTHR47712:SF1">
    <property type="entry name" value="OS09G0555300 PROTEIN"/>
    <property type="match status" value="1"/>
</dbReference>
<dbReference type="GeneID" id="110753448"/>
<feature type="region of interest" description="Disordered" evidence="1">
    <location>
        <begin position="1"/>
        <end position="33"/>
    </location>
</feature>
<accession>A0A6P5S973</accession>